<dbReference type="InterPro" id="IPR004477">
    <property type="entry name" value="ComEC_N"/>
</dbReference>
<dbReference type="Proteomes" id="UP000676386">
    <property type="component" value="Unassembled WGS sequence"/>
</dbReference>
<organism evidence="9 10">
    <name type="scientific">Chitinophaga hostae</name>
    <dbReference type="NCBI Taxonomy" id="2831022"/>
    <lineage>
        <taxon>Bacteria</taxon>
        <taxon>Pseudomonadati</taxon>
        <taxon>Bacteroidota</taxon>
        <taxon>Chitinophagia</taxon>
        <taxon>Chitinophagales</taxon>
        <taxon>Chitinophagaceae</taxon>
        <taxon>Chitinophaga</taxon>
    </lineage>
</organism>
<feature type="transmembrane region" description="Helical" evidence="6">
    <location>
        <begin position="66"/>
        <end position="88"/>
    </location>
</feature>
<dbReference type="PANTHER" id="PTHR30619">
    <property type="entry name" value="DNA INTERNALIZATION/COMPETENCE PROTEIN COMEC/REC2"/>
    <property type="match status" value="1"/>
</dbReference>
<keyword evidence="10" id="KW-1185">Reference proteome</keyword>
<keyword evidence="3 6" id="KW-0812">Transmembrane</keyword>
<keyword evidence="4 6" id="KW-1133">Transmembrane helix</keyword>
<feature type="transmembrane region" description="Helical" evidence="6">
    <location>
        <begin position="401"/>
        <end position="424"/>
    </location>
</feature>
<evidence type="ECO:0000256" key="2">
    <source>
        <dbReference type="ARBA" id="ARBA00022475"/>
    </source>
</evidence>
<feature type="domain" description="DUF4131" evidence="8">
    <location>
        <begin position="41"/>
        <end position="201"/>
    </location>
</feature>
<comment type="subcellular location">
    <subcellularLocation>
        <location evidence="1">Cell membrane</location>
        <topology evidence="1">Multi-pass membrane protein</topology>
    </subcellularLocation>
</comment>
<protein>
    <submittedName>
        <fullName evidence="9">ComEC/Rec2 family competence protein</fullName>
    </submittedName>
</protein>
<dbReference type="Pfam" id="PF13567">
    <property type="entry name" value="DUF4131"/>
    <property type="match status" value="1"/>
</dbReference>
<keyword evidence="5 6" id="KW-0472">Membrane</keyword>
<evidence type="ECO:0000256" key="6">
    <source>
        <dbReference type="SAM" id="Phobius"/>
    </source>
</evidence>
<feature type="transmembrane region" description="Helical" evidence="6">
    <location>
        <begin position="373"/>
        <end position="389"/>
    </location>
</feature>
<evidence type="ECO:0000256" key="1">
    <source>
        <dbReference type="ARBA" id="ARBA00004651"/>
    </source>
</evidence>
<name>A0ABS5IZJ8_9BACT</name>
<dbReference type="PANTHER" id="PTHR30619:SF1">
    <property type="entry name" value="RECOMBINATION PROTEIN 2"/>
    <property type="match status" value="1"/>
</dbReference>
<gene>
    <name evidence="9" type="ORF">KE626_13850</name>
</gene>
<evidence type="ECO:0000256" key="4">
    <source>
        <dbReference type="ARBA" id="ARBA00022989"/>
    </source>
</evidence>
<dbReference type="EMBL" id="JAGTXB010000006">
    <property type="protein sequence ID" value="MBS0028398.1"/>
    <property type="molecule type" value="Genomic_DNA"/>
</dbReference>
<dbReference type="Pfam" id="PF03772">
    <property type="entry name" value="Competence"/>
    <property type="match status" value="1"/>
</dbReference>
<evidence type="ECO:0000256" key="5">
    <source>
        <dbReference type="ARBA" id="ARBA00023136"/>
    </source>
</evidence>
<feature type="transmembrane region" description="Helical" evidence="6">
    <location>
        <begin position="267"/>
        <end position="293"/>
    </location>
</feature>
<feature type="domain" description="ComEC/Rec2-related protein" evidence="7">
    <location>
        <begin position="247"/>
        <end position="516"/>
    </location>
</feature>
<feature type="transmembrane region" description="Helical" evidence="6">
    <location>
        <begin position="346"/>
        <end position="367"/>
    </location>
</feature>
<feature type="transmembrane region" description="Helical" evidence="6">
    <location>
        <begin position="305"/>
        <end position="325"/>
    </location>
</feature>
<feature type="transmembrane region" description="Helical" evidence="6">
    <location>
        <begin position="496"/>
        <end position="517"/>
    </location>
</feature>
<dbReference type="RefSeq" id="WP_211973514.1">
    <property type="nucleotide sequence ID" value="NZ_CBFHAM010000009.1"/>
</dbReference>
<evidence type="ECO:0000313" key="10">
    <source>
        <dbReference type="Proteomes" id="UP000676386"/>
    </source>
</evidence>
<reference evidence="9 10" key="1">
    <citation type="submission" date="2021-04" db="EMBL/GenBank/DDBJ databases">
        <title>Chitinophaga sp. nov., isolated from the rhizosphere soil.</title>
        <authorList>
            <person name="He S."/>
        </authorList>
    </citation>
    <scope>NUCLEOTIDE SEQUENCE [LARGE SCALE GENOMIC DNA]</scope>
    <source>
        <strain evidence="9 10">2R12</strain>
    </source>
</reference>
<dbReference type="NCBIfam" id="TIGR00360">
    <property type="entry name" value="ComEC_N-term"/>
    <property type="match status" value="1"/>
</dbReference>
<keyword evidence="2" id="KW-1003">Cell membrane</keyword>
<feature type="transmembrane region" description="Helical" evidence="6">
    <location>
        <begin position="430"/>
        <end position="455"/>
    </location>
</feature>
<evidence type="ECO:0000256" key="3">
    <source>
        <dbReference type="ARBA" id="ARBA00022692"/>
    </source>
</evidence>
<comment type="caution">
    <text evidence="9">The sequence shown here is derived from an EMBL/GenBank/DDBJ whole genome shotgun (WGS) entry which is preliminary data.</text>
</comment>
<feature type="transmembrane region" description="Helical" evidence="6">
    <location>
        <begin position="523"/>
        <end position="543"/>
    </location>
</feature>
<proteinExistence type="predicted"/>
<dbReference type="InterPro" id="IPR052159">
    <property type="entry name" value="Competence_DNA_uptake"/>
</dbReference>
<evidence type="ECO:0000259" key="8">
    <source>
        <dbReference type="Pfam" id="PF13567"/>
    </source>
</evidence>
<sequence>MHFESTLFVVMGWKRAPFLRILVPLLAGICLQLYVSLFLLPLLIMAGISAGGILLFRFLPLQWRFAASWIPGVLIFMFLYCAGSLLLYKADIRHQKWFYGNFIADSSLLLLQINEPLQEKTHTYKTTAKVIAVHQQGQWVPVKGCLLLYFAKDSCLPGLVYGDRIVALKRPEMIKSSGNPGAFNYRQYCVTQQLYHQLYLRITDFYPLHRNGGNPVSRWLLKARYYCLNNLKQYIGNGPEAGMAEALLIGYRQDLDKDVVQAYSNTGIVHVIAISGMHLALLYGTLLWCLQWLPVCKSTNLLKATVILVVLWGFALLTGASASVLRSAVMFTGITTGRFILDRYSSIYNTLTASATVLLCFNPYLAIDAGFQLSYLAVLSILLFYPPVYRLWEMKRKWANLVWQMVALSLAAQLMTTPVSLFYFHQFPNYFLLANLIAVPLSTVIIYGEVILLLLAPFRMAAVWIGRALKYGIWAMNNSIKWLGDLPHALITNIHWSLLQTVFAYGIIAGLAAWWLLKWRTGGLLGLLCLWGCVLVYAADVTIADNQRKIIVYNVPAHTAIDCVEGGRAQFTGDDSIWQLPAAQVLNCTRNEWRAETGRPAGFQQYGHCISFHGKRLLIIDSALPAYLPVKKFKTDYILLAGNSFVDIKQLGGWYEFDMLIFAASNSVRRTEKWQRICDTLGWKYHAVGETGAFIYSFP</sequence>
<evidence type="ECO:0000313" key="9">
    <source>
        <dbReference type="EMBL" id="MBS0028398.1"/>
    </source>
</evidence>
<evidence type="ECO:0000259" key="7">
    <source>
        <dbReference type="Pfam" id="PF03772"/>
    </source>
</evidence>
<dbReference type="InterPro" id="IPR025405">
    <property type="entry name" value="DUF4131"/>
</dbReference>
<accession>A0ABS5IZJ8</accession>
<feature type="transmembrane region" description="Helical" evidence="6">
    <location>
        <begin position="21"/>
        <end position="54"/>
    </location>
</feature>